<dbReference type="PANTHER" id="PTHR21624:SF1">
    <property type="entry name" value="ALKYLGLYCEROL MONOOXYGENASE"/>
    <property type="match status" value="1"/>
</dbReference>
<proteinExistence type="predicted"/>
<evidence type="ECO:0000256" key="7">
    <source>
        <dbReference type="SAM" id="Phobius"/>
    </source>
</evidence>
<feature type="transmembrane region" description="Helical" evidence="7">
    <location>
        <begin position="17"/>
        <end position="37"/>
    </location>
</feature>
<dbReference type="GO" id="GO:0012505">
    <property type="term" value="C:endomembrane system"/>
    <property type="evidence" value="ECO:0007669"/>
    <property type="project" value="UniProtKB-SubCell"/>
</dbReference>
<keyword evidence="3 7" id="KW-1133">Transmembrane helix</keyword>
<feature type="transmembrane region" description="Helical" evidence="7">
    <location>
        <begin position="145"/>
        <end position="174"/>
    </location>
</feature>
<evidence type="ECO:0000256" key="5">
    <source>
        <dbReference type="ARBA" id="ARBA00023098"/>
    </source>
</evidence>
<reference evidence="9 10" key="1">
    <citation type="submission" date="2019-06" db="EMBL/GenBank/DDBJ databases">
        <title>Flavibacter putida gen. nov., sp. nov., a novel marine bacterium of the family Flavobacteriaceae isolated from coastal seawater.</title>
        <authorList>
            <person name="Feng X."/>
        </authorList>
    </citation>
    <scope>NUCLEOTIDE SEQUENCE [LARGE SCALE GENOMIC DNA]</scope>
    <source>
        <strain evidence="9 10">PLHSN227</strain>
    </source>
</reference>
<keyword evidence="2 7" id="KW-0812">Transmembrane</keyword>
<dbReference type="GO" id="GO:0006643">
    <property type="term" value="P:membrane lipid metabolic process"/>
    <property type="evidence" value="ECO:0007669"/>
    <property type="project" value="TreeGrafter"/>
</dbReference>
<dbReference type="GO" id="GO:0008610">
    <property type="term" value="P:lipid biosynthetic process"/>
    <property type="evidence" value="ECO:0007669"/>
    <property type="project" value="InterPro"/>
</dbReference>
<dbReference type="PANTHER" id="PTHR21624">
    <property type="entry name" value="STEROL DESATURASE-RELATED PROTEIN"/>
    <property type="match status" value="1"/>
</dbReference>
<evidence type="ECO:0000313" key="9">
    <source>
        <dbReference type="EMBL" id="TQD40630.1"/>
    </source>
</evidence>
<dbReference type="GO" id="GO:0050479">
    <property type="term" value="F:glyceryl-ether monooxygenase activity"/>
    <property type="evidence" value="ECO:0007669"/>
    <property type="project" value="TreeGrafter"/>
</dbReference>
<sequence>MKEKITLDHVMSNAPDLIFYAAPVLIGLALLECYFSWKQKKQLYEKKDFFASLTIGLVSVVQNLFIKTLLFGSVIWLYNLVPWSIPVNWATSILCFVVLDFFRYWAHRFGHETSIFWATHVTHHNSEKYNLSTSFRLSWTQQIKVVFFLPISFLGFHPVIFFICHQIAVLYQFWIHTEYIRKLPEWISFIFTTPSHHRVHHGKNEHYLDKNYGSTFIIWDRMFGTFQPEDEQAVYGILEQPKHYNPVKLVFHVWVDIYKNMRMAGSLKKAALILIQSPSNLKKYE</sequence>
<evidence type="ECO:0000256" key="2">
    <source>
        <dbReference type="ARBA" id="ARBA00022692"/>
    </source>
</evidence>
<evidence type="ECO:0000256" key="1">
    <source>
        <dbReference type="ARBA" id="ARBA00004127"/>
    </source>
</evidence>
<protein>
    <submittedName>
        <fullName evidence="9">Sterol desaturase family protein</fullName>
    </submittedName>
</protein>
<dbReference type="Proteomes" id="UP000317169">
    <property type="component" value="Unassembled WGS sequence"/>
</dbReference>
<dbReference type="InterPro" id="IPR051689">
    <property type="entry name" value="Sterol_desaturase/TMEM195"/>
</dbReference>
<gene>
    <name evidence="9" type="ORF">FKR84_01230</name>
</gene>
<dbReference type="GO" id="GO:0005506">
    <property type="term" value="F:iron ion binding"/>
    <property type="evidence" value="ECO:0007669"/>
    <property type="project" value="InterPro"/>
</dbReference>
<evidence type="ECO:0000256" key="4">
    <source>
        <dbReference type="ARBA" id="ARBA00023002"/>
    </source>
</evidence>
<comment type="subcellular location">
    <subcellularLocation>
        <location evidence="1">Endomembrane system</location>
        <topology evidence="1">Multi-pass membrane protein</topology>
    </subcellularLocation>
</comment>
<feature type="domain" description="Fatty acid hydroxylase" evidence="8">
    <location>
        <begin position="93"/>
        <end position="225"/>
    </location>
</feature>
<keyword evidence="10" id="KW-1185">Reference proteome</keyword>
<dbReference type="EMBL" id="VIAR01000001">
    <property type="protein sequence ID" value="TQD40630.1"/>
    <property type="molecule type" value="Genomic_DNA"/>
</dbReference>
<feature type="transmembrane region" description="Helical" evidence="7">
    <location>
        <begin position="83"/>
        <end position="102"/>
    </location>
</feature>
<dbReference type="RefSeq" id="WP_141420361.1">
    <property type="nucleotide sequence ID" value="NZ_VIAR01000001.1"/>
</dbReference>
<keyword evidence="6 7" id="KW-0472">Membrane</keyword>
<evidence type="ECO:0000256" key="6">
    <source>
        <dbReference type="ARBA" id="ARBA00023136"/>
    </source>
</evidence>
<dbReference type="AlphaFoldDB" id="A0A507ZSM8"/>
<name>A0A507ZSM8_9FLAO</name>
<feature type="transmembrane region" description="Helical" evidence="7">
    <location>
        <begin position="49"/>
        <end position="77"/>
    </location>
</feature>
<dbReference type="GO" id="GO:0016020">
    <property type="term" value="C:membrane"/>
    <property type="evidence" value="ECO:0007669"/>
    <property type="project" value="GOC"/>
</dbReference>
<dbReference type="Pfam" id="PF04116">
    <property type="entry name" value="FA_hydroxylase"/>
    <property type="match status" value="1"/>
</dbReference>
<dbReference type="InterPro" id="IPR006694">
    <property type="entry name" value="Fatty_acid_hydroxylase"/>
</dbReference>
<evidence type="ECO:0000256" key="3">
    <source>
        <dbReference type="ARBA" id="ARBA00022989"/>
    </source>
</evidence>
<evidence type="ECO:0000259" key="8">
    <source>
        <dbReference type="Pfam" id="PF04116"/>
    </source>
</evidence>
<keyword evidence="5" id="KW-0443">Lipid metabolism</keyword>
<keyword evidence="4" id="KW-0560">Oxidoreductase</keyword>
<comment type="caution">
    <text evidence="9">The sequence shown here is derived from an EMBL/GenBank/DDBJ whole genome shotgun (WGS) entry which is preliminary data.</text>
</comment>
<evidence type="ECO:0000313" key="10">
    <source>
        <dbReference type="Proteomes" id="UP000317169"/>
    </source>
</evidence>
<organism evidence="9 10">
    <name type="scientific">Haloflavibacter putidus</name>
    <dbReference type="NCBI Taxonomy" id="2576776"/>
    <lineage>
        <taxon>Bacteria</taxon>
        <taxon>Pseudomonadati</taxon>
        <taxon>Bacteroidota</taxon>
        <taxon>Flavobacteriia</taxon>
        <taxon>Flavobacteriales</taxon>
        <taxon>Flavobacteriaceae</taxon>
        <taxon>Haloflavibacter</taxon>
    </lineage>
</organism>
<accession>A0A507ZSM8</accession>
<dbReference type="OrthoDB" id="9770329at2"/>